<reference evidence="9 10" key="1">
    <citation type="submission" date="2020-08" db="EMBL/GenBank/DDBJ databases">
        <title>Plant Genome Project.</title>
        <authorList>
            <person name="Zhang R.-G."/>
        </authorList>
    </citation>
    <scope>NUCLEOTIDE SEQUENCE [LARGE SCALE GENOMIC DNA]</scope>
    <source>
        <tissue evidence="9">Rhizome</tissue>
    </source>
</reference>
<gene>
    <name evidence="9" type="ORF">ZIOFF_043977</name>
</gene>
<dbReference type="PANTHER" id="PTHR31425">
    <property type="entry name" value="PHOSPHORIBOSYLANTHRANILATE TRANSFERASE ISOFORM 1"/>
    <property type="match status" value="1"/>
</dbReference>
<feature type="domain" description="C2" evidence="8">
    <location>
        <begin position="34"/>
        <end position="154"/>
    </location>
</feature>
<keyword evidence="3 7" id="KW-0812">Transmembrane</keyword>
<evidence type="ECO:0000256" key="7">
    <source>
        <dbReference type="SAM" id="Phobius"/>
    </source>
</evidence>
<dbReference type="InterPro" id="IPR047255">
    <property type="entry name" value="C2D_MCTP_PRT_plant"/>
</dbReference>
<organism evidence="9 10">
    <name type="scientific">Zingiber officinale</name>
    <name type="common">Ginger</name>
    <name type="synonym">Amomum zingiber</name>
    <dbReference type="NCBI Taxonomy" id="94328"/>
    <lineage>
        <taxon>Eukaryota</taxon>
        <taxon>Viridiplantae</taxon>
        <taxon>Streptophyta</taxon>
        <taxon>Embryophyta</taxon>
        <taxon>Tracheophyta</taxon>
        <taxon>Spermatophyta</taxon>
        <taxon>Magnoliopsida</taxon>
        <taxon>Liliopsida</taxon>
        <taxon>Zingiberales</taxon>
        <taxon>Zingiberaceae</taxon>
        <taxon>Zingiber</taxon>
    </lineage>
</organism>
<dbReference type="GO" id="GO:0016020">
    <property type="term" value="C:membrane"/>
    <property type="evidence" value="ECO:0007669"/>
    <property type="project" value="UniProtKB-SubCell"/>
</dbReference>
<dbReference type="OrthoDB" id="67700at2759"/>
<name>A0A8J5G574_ZINOF</name>
<dbReference type="PANTHER" id="PTHR31425:SF54">
    <property type="entry name" value="OS07G0483500 PROTEIN"/>
    <property type="match status" value="1"/>
</dbReference>
<keyword evidence="5 7" id="KW-1133">Transmembrane helix</keyword>
<dbReference type="EMBL" id="JACMSC010000012">
    <property type="protein sequence ID" value="KAG6496129.1"/>
    <property type="molecule type" value="Genomic_DNA"/>
</dbReference>
<evidence type="ECO:0000256" key="5">
    <source>
        <dbReference type="ARBA" id="ARBA00022989"/>
    </source>
</evidence>
<comment type="similarity">
    <text evidence="2">Belongs to the MCTP family.</text>
</comment>
<evidence type="ECO:0000256" key="3">
    <source>
        <dbReference type="ARBA" id="ARBA00022692"/>
    </source>
</evidence>
<dbReference type="CDD" id="cd04019">
    <property type="entry name" value="C2C_MCTP_PRT_plant"/>
    <property type="match status" value="1"/>
</dbReference>
<comment type="subcellular location">
    <subcellularLocation>
        <location evidence="1">Membrane</location>
        <topology evidence="1">Multi-pass membrane protein</topology>
    </subcellularLocation>
</comment>
<dbReference type="SMART" id="SM00239">
    <property type="entry name" value="C2"/>
    <property type="match status" value="3"/>
</dbReference>
<feature type="transmembrane region" description="Helical" evidence="7">
    <location>
        <begin position="623"/>
        <end position="649"/>
    </location>
</feature>
<dbReference type="InterPro" id="IPR047259">
    <property type="entry name" value="QUIRKY-like"/>
</dbReference>
<dbReference type="InterPro" id="IPR047257">
    <property type="entry name" value="C2B_MCTP_PRT_plant"/>
</dbReference>
<dbReference type="AlphaFoldDB" id="A0A8J5G574"/>
<evidence type="ECO:0000256" key="2">
    <source>
        <dbReference type="ARBA" id="ARBA00007923"/>
    </source>
</evidence>
<dbReference type="InterPro" id="IPR047258">
    <property type="entry name" value="C2C_MCTP_PRT_plant"/>
</dbReference>
<dbReference type="CDD" id="cd08379">
    <property type="entry name" value="C2D_MCTP_PRT_plant"/>
    <property type="match status" value="1"/>
</dbReference>
<keyword evidence="4" id="KW-0677">Repeat</keyword>
<evidence type="ECO:0000259" key="8">
    <source>
        <dbReference type="PROSITE" id="PS50004"/>
    </source>
</evidence>
<dbReference type="FunFam" id="2.60.40.150:FF:000090">
    <property type="entry name" value="C2 domain-containing protein"/>
    <property type="match status" value="1"/>
</dbReference>
<feature type="transmembrane region" description="Helical" evidence="7">
    <location>
        <begin position="733"/>
        <end position="762"/>
    </location>
</feature>
<keyword evidence="10" id="KW-1185">Reference proteome</keyword>
<dbReference type="Pfam" id="PF08372">
    <property type="entry name" value="PRT_C"/>
    <property type="match status" value="1"/>
</dbReference>
<accession>A0A8J5G574</accession>
<evidence type="ECO:0000256" key="1">
    <source>
        <dbReference type="ARBA" id="ARBA00004141"/>
    </source>
</evidence>
<evidence type="ECO:0000256" key="4">
    <source>
        <dbReference type="ARBA" id="ARBA00022737"/>
    </source>
</evidence>
<dbReference type="InterPro" id="IPR000008">
    <property type="entry name" value="C2_dom"/>
</dbReference>
<evidence type="ECO:0000313" key="9">
    <source>
        <dbReference type="EMBL" id="KAG6496129.1"/>
    </source>
</evidence>
<sequence>MKSDMPGAAGTLPSSFLPPMTDFQLKDTNPLLGGGGGGGKAAAFDLVEKMEYLFVRVVKARDLPAMDLTGSLDPYVEVVLGNFKCVTKHFEKNHSPEWNEVFAVPKDQVQGSSLVVELKDKDFVVDDFVGRVALDIVEVPTRAPPESPLAPEWYRLEDASGRKLERGELMLAVWFGTQADEAFPFATHPDVTPAVDRRIHSVYNRSKVYHAPRLWYLRVNIINAHDVFVSDENRIPEVLCKAKLGSQVFVTKPIKSRSNIFTWNEVFFFVASEPFENDTLFLSVEDRVSPTKDEVLGRVHLPLTSINKRPDDRNVRPKWYDLKKPVFAVDVDQLKADKFASKVQARVSLDGGYHVSAEPVQYAGDFRPSAKQLWKKPVGVLELGVLQAEGLLPTKTRDGKGACDAYCVAKFGHKWVRTRTAVSDLSPRFHEQYNWDVYDHATVLTVAVFDNNQLDDSAGGGNRDSVLGKVRIRLSTLETDRVYSNSYPLLVLQPSGVKKTGDIHLSVRFSITSTLNTLLLYSKPLLPKLHYSHPLPLSQQQQAALRGHAANAVVARLGRMEPPLRREVVTYMLESQMHQWSLRRCTANLQRLLSAFSGVRMLAGWFVDVCHWANPITTLLVHVLYLLAVCFPASVLPTALLYMVFIAAWRYRFRPRKPPHMDAKVSNVEKVNPEELDEELDTYPTARSPEVVHARYFKLRNLATNVQVQAGNVATQGERLHQLLSWRDPRTTVMFMAFCLVAAVTLYAIEFRLVALAAGLWVMRHPKLRKKMPSTAANLFRRLPARTDTLL</sequence>
<dbReference type="FunFam" id="2.60.40.150:FF:000128">
    <property type="entry name" value="C2 domain-containing protein"/>
    <property type="match status" value="1"/>
</dbReference>
<keyword evidence="6 7" id="KW-0472">Membrane</keyword>
<comment type="caution">
    <text evidence="9">The sequence shown here is derived from an EMBL/GenBank/DDBJ whole genome shotgun (WGS) entry which is preliminary data.</text>
</comment>
<dbReference type="Pfam" id="PF00168">
    <property type="entry name" value="C2"/>
    <property type="match status" value="3"/>
</dbReference>
<dbReference type="CDD" id="cd08378">
    <property type="entry name" value="C2B_MCTP_PRT_plant"/>
    <property type="match status" value="1"/>
</dbReference>
<dbReference type="Proteomes" id="UP000734854">
    <property type="component" value="Unassembled WGS sequence"/>
</dbReference>
<protein>
    <recommendedName>
        <fullName evidence="8">C2 domain-containing protein</fullName>
    </recommendedName>
</protein>
<proteinExistence type="inferred from homology"/>
<feature type="domain" description="C2" evidence="8">
    <location>
        <begin position="362"/>
        <end position="487"/>
    </location>
</feature>
<evidence type="ECO:0000313" key="10">
    <source>
        <dbReference type="Proteomes" id="UP000734854"/>
    </source>
</evidence>
<feature type="domain" description="C2" evidence="8">
    <location>
        <begin position="193"/>
        <end position="320"/>
    </location>
</feature>
<dbReference type="PROSITE" id="PS50004">
    <property type="entry name" value="C2"/>
    <property type="match status" value="3"/>
</dbReference>
<dbReference type="InterPro" id="IPR013583">
    <property type="entry name" value="MCTP_C"/>
</dbReference>
<evidence type="ECO:0000256" key="6">
    <source>
        <dbReference type="ARBA" id="ARBA00023136"/>
    </source>
</evidence>